<feature type="compositionally biased region" description="Low complexity" evidence="8">
    <location>
        <begin position="267"/>
        <end position="279"/>
    </location>
</feature>
<dbReference type="HAMAP" id="MF_00071">
    <property type="entry name" value="LepA"/>
    <property type="match status" value="1"/>
</dbReference>
<comment type="caution">
    <text evidence="10">The sequence shown here is derived from an EMBL/GenBank/DDBJ whole genome shotgun (WGS) entry which is preliminary data.</text>
</comment>
<evidence type="ECO:0000256" key="3">
    <source>
        <dbReference type="ARBA" id="ARBA00022792"/>
    </source>
</evidence>
<evidence type="ECO:0000256" key="8">
    <source>
        <dbReference type="SAM" id="MobiDB-lite"/>
    </source>
</evidence>
<dbReference type="Pfam" id="PF00009">
    <property type="entry name" value="GTP_EFTU"/>
    <property type="match status" value="1"/>
</dbReference>
<keyword evidence="7" id="KW-0496">Mitochondrion</keyword>
<dbReference type="EMBL" id="LSRX01000920">
    <property type="protein sequence ID" value="OLP86357.1"/>
    <property type="molecule type" value="Genomic_DNA"/>
</dbReference>
<gene>
    <name evidence="10" type="primary">lepA</name>
    <name evidence="10" type="ORF">AK812_SmicGene32556</name>
</gene>
<dbReference type="PRINTS" id="PR00315">
    <property type="entry name" value="ELONGATNFCT"/>
</dbReference>
<evidence type="ECO:0000259" key="9">
    <source>
        <dbReference type="PROSITE" id="PS51722"/>
    </source>
</evidence>
<proteinExistence type="inferred from homology"/>
<dbReference type="SUPFAM" id="SSF54980">
    <property type="entry name" value="EF-G C-terminal domain-like"/>
    <property type="match status" value="2"/>
</dbReference>
<dbReference type="InterPro" id="IPR027417">
    <property type="entry name" value="P-loop_NTPase"/>
</dbReference>
<dbReference type="Gene3D" id="3.40.50.300">
    <property type="entry name" value="P-loop containing nucleotide triphosphate hydrolases"/>
    <property type="match status" value="1"/>
</dbReference>
<sequence>MISADGARSMQFAAQDPAKKDHIGPEADLHQTAGTMAVVSTAAWPYGSSAQWLCLRRRSQAHVTRRRVVMETSSSAAECNVEYCHADEALWPTRQLTAAKLKCKKEAGTVAAVCGNDEATSRDGNFPDHTYYWRQLRVKYYDSSEWGDRSHDFGKALESYLACNTEPCKCRSESIFRFAWDGSRLVNVEEETRRSVGPSPFHVKTGDTTLTLREYNMRLKDSAEEDSTTEISITTGAGNWDEDEEEDPEEEQEDDSGEQRDRPAMLTTTQQSKQTSTQQGYDPGHAGSGTSREPQPPSSTSPAGPGSGGNTGDARSGDGDDEDGGDGDDGSDGNSDDDGGDSTDSSDGAGEDDRDDVGSDDVENLGDFDHYCCSRNCHHFQIHFNHSNNYFHVNNDEHYDISDKDNYDNDDTILPLLLHLQIAQKLEWLCQRVMAEGDPGPFAVVSQWISTSAPHGGYSGCDGSGGRFEENQSLIGEWNLEAPAAVRGYTKLLVPKTSSEKIKAGGRAVAETVLAKYVRKSSIGVQAGFHNYVTQDAVRKVIFSGSSNVGDWVPAQAIDLPNTATERSPSAEKHSVSEHVLDVPISERYFFTDFTRYPGKACGGYELEDMKGLGGSEQRCRAQCAARLDCAAVEVVHSGASAGSCIFHSNIWIPTRSLEDERDCFVREGQAQISLMWLAEFHGLDELEFRSNASEDLRPSKTIKVNTGIEIRNYGRWFTATSTYMCWIRPTFVRLQVVWVILYPRVQLDQTWYFIFRSSGYTMHNPEDGSWAVEFQCKGDKARLMIWTRQPAGLGAVSTEFKAKARWADRWILGPAVVMRVGGAFPQLYLNGLPEEVEDSSAPWSELEDIVYNENQYLIIGKDGFIDHFEIYEESLTPQFMRKHYNTIESAKDEGALIGIKRGYIIQGGSAARNSFDVSSALAGRFIDVAAHLFILTSQAAARRSILAPVVLCVALCVVVQRFSAAFLPSPAAAPRFQPQLRAAEAAAISTGLTLAGATPALATWGEGSEAGQNIDPDSTEAYNRKILNATAICLTFAVFLVGLVVSQARKLVENRHAVVRDELFACRDTFPSQQQDHIHKTHMVPRSSPTPRMVECTLARARIGRGPSSQKRAGWQSVSEGPARSMEMRSAPSTALRTAAAHAPRQTPQILQVWAKPRHAREGMAAGPCRPWLAPVLVGLALEGRRRSERSSRAPSRSWRCRTARRALEPGSSPENRIRNFSIIAHIDHGKSTLADRLLEITNTVTKEDMKQQLLDNMDIERERGITIKLNTARMDVNEGGEDYVLNLIDTPGHVDFTYEVSRSLAACEGALLVVDATQGVQAQTLANVTLALEADLEIVPVLNKCDLPSADPERVCKEIEDVVGIDCSNALQCSAKTGEGVPAIIKSIIDCVPAPAKSDEQTRMRLLVFDSFYDNYRGVIAMFRVVDGSISKGQKIRFKNSGKEFLVEEIGIMIGGARKPVQKLSVGEVGYVCANIKTVGDARVGDTIIEAGTEDQVEALPGYTEATPMVFCGLFPAVSGDFDAMRSAFDKLSLNDAALFYQPENSVALGLGFRCGFLGVLHMEVVKERLEREYDLDLIVTAPSVEYQLEMKDGSETTIQFANMLPPPTNIAEIREPYCMLELIVPEEHMGPCMELAVQRRGIYRTTSFLTQGRALLEYEMPMAEMIRDFFAELKSRSRGYASMDYRILDFRPNDLVKLEVDINKTTANPLAQIVHRSRVQEFARKIVKILKEEIPAQQIKVIIQARIGTHIIASENIKAVRKDVLAKCYGGDISRKKKLLQKQAAGKKKMQAIGKVNVPSEAILAVIKQT</sequence>
<dbReference type="GO" id="GO:0005743">
    <property type="term" value="C:mitochondrial inner membrane"/>
    <property type="evidence" value="ECO:0007669"/>
    <property type="project" value="UniProtKB-SubCell"/>
</dbReference>
<dbReference type="Pfam" id="PF03144">
    <property type="entry name" value="GTP_EFTU_D2"/>
    <property type="match status" value="1"/>
</dbReference>
<dbReference type="PANTHER" id="PTHR43512">
    <property type="entry name" value="TRANSLATION FACTOR GUF1-RELATED"/>
    <property type="match status" value="1"/>
</dbReference>
<organism evidence="10 11">
    <name type="scientific">Symbiodinium microadriaticum</name>
    <name type="common">Dinoflagellate</name>
    <name type="synonym">Zooxanthella microadriatica</name>
    <dbReference type="NCBI Taxonomy" id="2951"/>
    <lineage>
        <taxon>Eukaryota</taxon>
        <taxon>Sar</taxon>
        <taxon>Alveolata</taxon>
        <taxon>Dinophyceae</taxon>
        <taxon>Suessiales</taxon>
        <taxon>Symbiodiniaceae</taxon>
        <taxon>Symbiodinium</taxon>
    </lineage>
</organism>
<evidence type="ECO:0000313" key="10">
    <source>
        <dbReference type="EMBL" id="OLP86357.1"/>
    </source>
</evidence>
<keyword evidence="3 7" id="KW-0999">Mitochondrion inner membrane</keyword>
<keyword evidence="7" id="KW-0472">Membrane</keyword>
<dbReference type="InterPro" id="IPR000795">
    <property type="entry name" value="T_Tr_GTP-bd_dom"/>
</dbReference>
<feature type="compositionally biased region" description="Acidic residues" evidence="8">
    <location>
        <begin position="349"/>
        <end position="362"/>
    </location>
</feature>
<dbReference type="InterPro" id="IPR013842">
    <property type="entry name" value="LepA_CTD"/>
</dbReference>
<dbReference type="InterPro" id="IPR005225">
    <property type="entry name" value="Small_GTP-bd"/>
</dbReference>
<dbReference type="InterPro" id="IPR035647">
    <property type="entry name" value="EFG_III/V"/>
</dbReference>
<comment type="caution">
    <text evidence="7">Lacks conserved residue(s) required for the propagation of feature annotation.</text>
</comment>
<comment type="function">
    <text evidence="7">Promotes mitochondrial protein synthesis. May act as a fidelity factor of the translation reaction, by catalyzing a one-codon backward translocation of tRNAs on improperly translocated ribosomes. Binds to mitochondrial ribosomes in a GTP-dependent manner.</text>
</comment>
<dbReference type="GO" id="GO:0003924">
    <property type="term" value="F:GTPase activity"/>
    <property type="evidence" value="ECO:0007669"/>
    <property type="project" value="UniProtKB-UniRule"/>
</dbReference>
<dbReference type="EC" id="3.6.5.n1" evidence="7"/>
<dbReference type="FunFam" id="3.30.70.870:FF:000004">
    <property type="entry name" value="Translation factor GUF1, mitochondrial"/>
    <property type="match status" value="1"/>
</dbReference>
<dbReference type="Gene3D" id="3.30.70.2570">
    <property type="entry name" value="Elongation factor 4, C-terminal domain"/>
    <property type="match status" value="1"/>
</dbReference>
<accession>A0A1Q9CTY7</accession>
<dbReference type="GO" id="GO:0045727">
    <property type="term" value="P:positive regulation of translation"/>
    <property type="evidence" value="ECO:0007669"/>
    <property type="project" value="UniProtKB-UniRule"/>
</dbReference>
<dbReference type="InterPro" id="IPR031157">
    <property type="entry name" value="G_TR_CS"/>
</dbReference>
<reference evidence="10 11" key="1">
    <citation type="submission" date="2016-02" db="EMBL/GenBank/DDBJ databases">
        <title>Genome analysis of coral dinoflagellate symbionts highlights evolutionary adaptations to a symbiotic lifestyle.</title>
        <authorList>
            <person name="Aranda M."/>
            <person name="Li Y."/>
            <person name="Liew Y.J."/>
            <person name="Baumgarten S."/>
            <person name="Simakov O."/>
            <person name="Wilson M."/>
            <person name="Piel J."/>
            <person name="Ashoor H."/>
            <person name="Bougouffa S."/>
            <person name="Bajic V.B."/>
            <person name="Ryu T."/>
            <person name="Ravasi T."/>
            <person name="Bayer T."/>
            <person name="Micklem G."/>
            <person name="Kim H."/>
            <person name="Bhak J."/>
            <person name="Lajeunesse T.C."/>
            <person name="Voolstra C.R."/>
        </authorList>
    </citation>
    <scope>NUCLEOTIDE SEQUENCE [LARGE SCALE GENOMIC DNA]</scope>
    <source>
        <strain evidence="10 11">CCMP2467</strain>
    </source>
</reference>
<dbReference type="CDD" id="cd01890">
    <property type="entry name" value="LepA"/>
    <property type="match status" value="1"/>
</dbReference>
<keyword evidence="4 7" id="KW-0378">Hydrolase</keyword>
<keyword evidence="11" id="KW-1185">Reference proteome</keyword>
<dbReference type="NCBIfam" id="TIGR00231">
    <property type="entry name" value="small_GTP"/>
    <property type="match status" value="1"/>
</dbReference>
<comment type="subcellular location">
    <subcellularLocation>
        <location evidence="7">Mitochondrion inner membrane</location>
        <topology evidence="7">Peripheral membrane protein</topology>
        <orientation evidence="7">Matrix side</orientation>
    </subcellularLocation>
</comment>
<dbReference type="PANTHER" id="PTHR43512:SF4">
    <property type="entry name" value="TRANSLATION FACTOR GUF1 HOMOLOG, CHLOROPLASTIC"/>
    <property type="match status" value="1"/>
</dbReference>
<keyword evidence="5 7" id="KW-0648">Protein biosynthesis</keyword>
<evidence type="ECO:0000256" key="7">
    <source>
        <dbReference type="HAMAP-Rule" id="MF_03137"/>
    </source>
</evidence>
<comment type="catalytic activity">
    <reaction evidence="7">
        <text>GTP + H2O = GDP + phosphate + H(+)</text>
        <dbReference type="Rhea" id="RHEA:19669"/>
        <dbReference type="ChEBI" id="CHEBI:15377"/>
        <dbReference type="ChEBI" id="CHEBI:15378"/>
        <dbReference type="ChEBI" id="CHEBI:37565"/>
        <dbReference type="ChEBI" id="CHEBI:43474"/>
        <dbReference type="ChEBI" id="CHEBI:58189"/>
        <dbReference type="EC" id="3.6.5.n1"/>
    </reaction>
</comment>
<keyword evidence="10" id="KW-0251">Elongation factor</keyword>
<evidence type="ECO:0000256" key="6">
    <source>
        <dbReference type="ARBA" id="ARBA00023134"/>
    </source>
</evidence>
<dbReference type="InterPro" id="IPR000640">
    <property type="entry name" value="EFG_V-like"/>
</dbReference>
<dbReference type="Pfam" id="PF00679">
    <property type="entry name" value="EFG_C"/>
    <property type="match status" value="1"/>
</dbReference>
<evidence type="ECO:0000256" key="4">
    <source>
        <dbReference type="ARBA" id="ARBA00022801"/>
    </source>
</evidence>
<dbReference type="Gene3D" id="3.30.70.870">
    <property type="entry name" value="Elongation Factor G (Translational Gtpase), domain 3"/>
    <property type="match status" value="1"/>
</dbReference>
<name>A0A1Q9CTY7_SYMMI</name>
<dbReference type="InterPro" id="IPR038363">
    <property type="entry name" value="LepA_C_sf"/>
</dbReference>
<feature type="binding site" evidence="7">
    <location>
        <begin position="1291"/>
        <end position="1295"/>
    </location>
    <ligand>
        <name>GTP</name>
        <dbReference type="ChEBI" id="CHEBI:37565"/>
    </ligand>
</feature>
<feature type="region of interest" description="Disordered" evidence="8">
    <location>
        <begin position="1"/>
        <end position="22"/>
    </location>
</feature>
<dbReference type="SUPFAM" id="SSF50447">
    <property type="entry name" value="Translation proteins"/>
    <property type="match status" value="1"/>
</dbReference>
<dbReference type="Proteomes" id="UP000186817">
    <property type="component" value="Unassembled WGS sequence"/>
</dbReference>
<dbReference type="NCBIfam" id="TIGR01393">
    <property type="entry name" value="lepA"/>
    <property type="match status" value="1"/>
</dbReference>
<dbReference type="InterPro" id="IPR006297">
    <property type="entry name" value="EF-4"/>
</dbReference>
<dbReference type="GO" id="GO:0043022">
    <property type="term" value="F:ribosome binding"/>
    <property type="evidence" value="ECO:0007669"/>
    <property type="project" value="UniProtKB-UniRule"/>
</dbReference>
<feature type="domain" description="Tr-type G" evidence="9">
    <location>
        <begin position="1217"/>
        <end position="1398"/>
    </location>
</feature>
<feature type="region of interest" description="Disordered" evidence="8">
    <location>
        <begin position="1106"/>
        <end position="1126"/>
    </location>
</feature>
<dbReference type="Gene3D" id="3.30.70.240">
    <property type="match status" value="1"/>
</dbReference>
<evidence type="ECO:0000256" key="2">
    <source>
        <dbReference type="ARBA" id="ARBA00022741"/>
    </source>
</evidence>
<dbReference type="GO" id="GO:0005759">
    <property type="term" value="C:mitochondrial matrix"/>
    <property type="evidence" value="ECO:0007669"/>
    <property type="project" value="UniProtKB-UniRule"/>
</dbReference>
<dbReference type="Pfam" id="PF06421">
    <property type="entry name" value="LepA_C"/>
    <property type="match status" value="1"/>
</dbReference>
<dbReference type="FunFam" id="3.40.50.300:FF:000078">
    <property type="entry name" value="Elongation factor 4"/>
    <property type="match status" value="1"/>
</dbReference>
<evidence type="ECO:0000313" key="11">
    <source>
        <dbReference type="Proteomes" id="UP000186817"/>
    </source>
</evidence>
<feature type="compositionally biased region" description="Acidic residues" evidence="8">
    <location>
        <begin position="240"/>
        <end position="256"/>
    </location>
</feature>
<comment type="similarity">
    <text evidence="1">Belongs to the TRAFAC class translation factor GTPase superfamily. Classic translation factor GTPase family. LepA subfamily.</text>
</comment>
<evidence type="ECO:0000256" key="5">
    <source>
        <dbReference type="ARBA" id="ARBA00022917"/>
    </source>
</evidence>
<keyword evidence="2 7" id="KW-0547">Nucleotide-binding</keyword>
<feature type="compositionally biased region" description="Acidic residues" evidence="8">
    <location>
        <begin position="319"/>
        <end position="341"/>
    </location>
</feature>
<dbReference type="GO" id="GO:0003746">
    <property type="term" value="F:translation elongation factor activity"/>
    <property type="evidence" value="ECO:0007669"/>
    <property type="project" value="UniProtKB-KW"/>
</dbReference>
<dbReference type="InterPro" id="IPR035654">
    <property type="entry name" value="LepA_IV"/>
</dbReference>
<evidence type="ECO:0000256" key="1">
    <source>
        <dbReference type="ARBA" id="ARBA00005454"/>
    </source>
</evidence>
<comment type="similarity">
    <text evidence="7">Belongs to the GTP-binding elongation factor family. LepA subfamily.</text>
</comment>
<dbReference type="PROSITE" id="PS00301">
    <property type="entry name" value="G_TR_1"/>
    <property type="match status" value="1"/>
</dbReference>
<dbReference type="InterPro" id="IPR009000">
    <property type="entry name" value="Transl_B-barrel_sf"/>
</dbReference>
<dbReference type="Gene3D" id="2.40.30.10">
    <property type="entry name" value="Translation factors"/>
    <property type="match status" value="1"/>
</dbReference>
<dbReference type="SUPFAM" id="SSF52540">
    <property type="entry name" value="P-loop containing nucleoside triphosphate hydrolases"/>
    <property type="match status" value="1"/>
</dbReference>
<dbReference type="CDD" id="cd16260">
    <property type="entry name" value="EF4_III"/>
    <property type="match status" value="1"/>
</dbReference>
<dbReference type="InterPro" id="IPR004161">
    <property type="entry name" value="EFTu-like_2"/>
</dbReference>
<dbReference type="CDD" id="cd03699">
    <property type="entry name" value="EF4_II"/>
    <property type="match status" value="1"/>
</dbReference>
<protein>
    <recommendedName>
        <fullName evidence="7">Translation factor GUF1 homolog, mitochondrial</fullName>
        <ecNumber evidence="7">3.6.5.n1</ecNumber>
    </recommendedName>
    <alternativeName>
        <fullName evidence="7">Elongation factor 4 homolog</fullName>
        <shortName evidence="7">EF-4</shortName>
    </alternativeName>
    <alternativeName>
        <fullName evidence="7">GTPase GUF1 homolog</fullName>
    </alternativeName>
    <alternativeName>
        <fullName evidence="7">Ribosomal back-translocase</fullName>
    </alternativeName>
</protein>
<feature type="binding site" evidence="7">
    <location>
        <begin position="1226"/>
        <end position="1233"/>
    </location>
    <ligand>
        <name>GTP</name>
        <dbReference type="ChEBI" id="CHEBI:37565"/>
    </ligand>
</feature>
<dbReference type="OrthoDB" id="1074at2759"/>
<dbReference type="FunFam" id="2.40.30.10:FF:000015">
    <property type="entry name" value="Translation factor GUF1, mitochondrial"/>
    <property type="match status" value="1"/>
</dbReference>
<dbReference type="CDD" id="cd03709">
    <property type="entry name" value="lepA_C"/>
    <property type="match status" value="1"/>
</dbReference>
<dbReference type="PROSITE" id="PS51722">
    <property type="entry name" value="G_TR_2"/>
    <property type="match status" value="1"/>
</dbReference>
<feature type="compositionally biased region" description="Polar residues" evidence="8">
    <location>
        <begin position="1108"/>
        <end position="1120"/>
    </location>
</feature>
<feature type="region of interest" description="Disordered" evidence="8">
    <location>
        <begin position="220"/>
        <end position="362"/>
    </location>
</feature>
<keyword evidence="6 7" id="KW-0342">GTP-binding</keyword>
<dbReference type="FunFam" id="3.30.70.2570:FF:000001">
    <property type="entry name" value="Translation factor GUF1, mitochondrial"/>
    <property type="match status" value="1"/>
</dbReference>
<dbReference type="GO" id="GO:0005525">
    <property type="term" value="F:GTP binding"/>
    <property type="evidence" value="ECO:0007669"/>
    <property type="project" value="UniProtKB-UniRule"/>
</dbReference>